<accession>A0A4U7B629</accession>
<dbReference type="Pfam" id="PF19535">
    <property type="entry name" value="DUF6060"/>
    <property type="match status" value="1"/>
</dbReference>
<dbReference type="AlphaFoldDB" id="A0A4U7B629"/>
<keyword evidence="1" id="KW-0732">Signal</keyword>
<name>A0A4U7B629_9PEZI</name>
<gene>
    <name evidence="2" type="ORF">C1H76_2925</name>
</gene>
<dbReference type="Proteomes" id="UP000308133">
    <property type="component" value="Unassembled WGS sequence"/>
</dbReference>
<feature type="chain" id="PRO_5020661481" evidence="1">
    <location>
        <begin position="20"/>
        <end position="253"/>
    </location>
</feature>
<dbReference type="EMBL" id="PTQR01000038">
    <property type="protein sequence ID" value="TKX24750.1"/>
    <property type="molecule type" value="Genomic_DNA"/>
</dbReference>
<evidence type="ECO:0000313" key="2">
    <source>
        <dbReference type="EMBL" id="TKX24750.1"/>
    </source>
</evidence>
<sequence>MHPLSIFSTLILLPSLASTACTSFTPSSSSPYTVPGTTLQASEGVVCDHGNTSCYVGDYRTNLNANLYPLNVPVGSLFSTSSILNFSTPNTDIQSSLYTLIGDRTQITFYQTVWTNLTRAVGFTIGAGRAGYATYTPSMECINGTFEGCSGDGFPVNGTGVEACTPRVMQNCVSGGEFPCVIGAFAFKNTTEGEARDADWSPRTEVEGPKIVAWNERADGRGTPQSAGSEAGRAGVSGRVAIVLALGAAVLLL</sequence>
<organism evidence="2 3">
    <name type="scientific">Elsinoe australis</name>
    <dbReference type="NCBI Taxonomy" id="40998"/>
    <lineage>
        <taxon>Eukaryota</taxon>
        <taxon>Fungi</taxon>
        <taxon>Dikarya</taxon>
        <taxon>Ascomycota</taxon>
        <taxon>Pezizomycotina</taxon>
        <taxon>Dothideomycetes</taxon>
        <taxon>Dothideomycetidae</taxon>
        <taxon>Myriangiales</taxon>
        <taxon>Elsinoaceae</taxon>
        <taxon>Elsinoe</taxon>
    </lineage>
</organism>
<evidence type="ECO:0000256" key="1">
    <source>
        <dbReference type="SAM" id="SignalP"/>
    </source>
</evidence>
<comment type="caution">
    <text evidence="2">The sequence shown here is derived from an EMBL/GenBank/DDBJ whole genome shotgun (WGS) entry which is preliminary data.</text>
</comment>
<reference evidence="2 3" key="1">
    <citation type="submission" date="2018-02" db="EMBL/GenBank/DDBJ databases">
        <title>Draft genome sequences of Elsinoe sp., causing black scab on jojoba.</title>
        <authorList>
            <person name="Stodart B."/>
            <person name="Jeffress S."/>
            <person name="Ash G."/>
            <person name="Arun Chinnappa K."/>
        </authorList>
    </citation>
    <scope>NUCLEOTIDE SEQUENCE [LARGE SCALE GENOMIC DNA]</scope>
    <source>
        <strain evidence="2 3">Hillstone_2</strain>
    </source>
</reference>
<dbReference type="InterPro" id="IPR045702">
    <property type="entry name" value="DUF6060"/>
</dbReference>
<evidence type="ECO:0000313" key="3">
    <source>
        <dbReference type="Proteomes" id="UP000308133"/>
    </source>
</evidence>
<proteinExistence type="predicted"/>
<feature type="signal peptide" evidence="1">
    <location>
        <begin position="1"/>
        <end position="19"/>
    </location>
</feature>
<protein>
    <submittedName>
        <fullName evidence="2">Uncharacterized protein</fullName>
    </submittedName>
</protein>